<proteinExistence type="predicted"/>
<name>A0A212IZ17_9BACT</name>
<reference evidence="1" key="1">
    <citation type="submission" date="2016-04" db="EMBL/GenBank/DDBJ databases">
        <authorList>
            <person name="Evans L.H."/>
            <person name="Alamgir A."/>
            <person name="Owens N."/>
            <person name="Weber N.D."/>
            <person name="Virtaneva K."/>
            <person name="Barbian K."/>
            <person name="Babar A."/>
            <person name="Rosenke K."/>
        </authorList>
    </citation>
    <scope>NUCLEOTIDE SEQUENCE</scope>
    <source>
        <strain evidence="1">86-1</strain>
    </source>
</reference>
<gene>
    <name evidence="1" type="ORF">KL86DYS1_10611</name>
</gene>
<sequence length="46" mass="5345">MGIKTGGHLISKSYKETYLFNKIKTDETIFKNYQFTLSLQCLIIKS</sequence>
<organism evidence="1">
    <name type="scientific">uncultured Dysgonomonas sp</name>
    <dbReference type="NCBI Taxonomy" id="206096"/>
    <lineage>
        <taxon>Bacteria</taxon>
        <taxon>Pseudomonadati</taxon>
        <taxon>Bacteroidota</taxon>
        <taxon>Bacteroidia</taxon>
        <taxon>Bacteroidales</taxon>
        <taxon>Dysgonomonadaceae</taxon>
        <taxon>Dysgonomonas</taxon>
        <taxon>environmental samples</taxon>
    </lineage>
</organism>
<evidence type="ECO:0000313" key="1">
    <source>
        <dbReference type="EMBL" id="SBV92442.1"/>
    </source>
</evidence>
<accession>A0A212IZ17</accession>
<dbReference type="EMBL" id="FLUM01000001">
    <property type="protein sequence ID" value="SBV92442.1"/>
    <property type="molecule type" value="Genomic_DNA"/>
</dbReference>
<dbReference type="AlphaFoldDB" id="A0A212IZ17"/>
<protein>
    <submittedName>
        <fullName evidence="1">Uncharacterized protein</fullName>
    </submittedName>
</protein>